<dbReference type="GeneID" id="19112926"/>
<feature type="region of interest" description="Disordered" evidence="6">
    <location>
        <begin position="278"/>
        <end position="312"/>
    </location>
</feature>
<dbReference type="AlphaFoldDB" id="M2N506"/>
<dbReference type="RefSeq" id="XP_007678602.1">
    <property type="nucleotide sequence ID" value="XM_007680412.1"/>
</dbReference>
<dbReference type="InterPro" id="IPR045127">
    <property type="entry name" value="TAF11-like"/>
</dbReference>
<feature type="compositionally biased region" description="Basic and acidic residues" evidence="6">
    <location>
        <begin position="341"/>
        <end position="355"/>
    </location>
</feature>
<dbReference type="EMBL" id="KB445559">
    <property type="protein sequence ID" value="EMC93845.1"/>
    <property type="molecule type" value="Genomic_DNA"/>
</dbReference>
<dbReference type="SUPFAM" id="SSF47113">
    <property type="entry name" value="Histone-fold"/>
    <property type="match status" value="1"/>
</dbReference>
<organism evidence="8 9">
    <name type="scientific">Baudoinia panamericana (strain UAMH 10762)</name>
    <name type="common">Angels' share fungus</name>
    <name type="synonym">Baudoinia compniacensis (strain UAMH 10762)</name>
    <dbReference type="NCBI Taxonomy" id="717646"/>
    <lineage>
        <taxon>Eukaryota</taxon>
        <taxon>Fungi</taxon>
        <taxon>Dikarya</taxon>
        <taxon>Ascomycota</taxon>
        <taxon>Pezizomycotina</taxon>
        <taxon>Dothideomycetes</taxon>
        <taxon>Dothideomycetidae</taxon>
        <taxon>Mycosphaerellales</taxon>
        <taxon>Teratosphaeriaceae</taxon>
        <taxon>Baudoinia</taxon>
    </lineage>
</organism>
<dbReference type="InterPro" id="IPR009072">
    <property type="entry name" value="Histone-fold"/>
</dbReference>
<dbReference type="PANTHER" id="PTHR13218">
    <property type="entry name" value="TRANSCRIPTION INITIATION FACTOR TFIID SUBUNIT 11-RELATED"/>
    <property type="match status" value="1"/>
</dbReference>
<evidence type="ECO:0000313" key="8">
    <source>
        <dbReference type="EMBL" id="EMC93845.1"/>
    </source>
</evidence>
<name>M2N506_BAUPA</name>
<dbReference type="Proteomes" id="UP000011761">
    <property type="component" value="Unassembled WGS sequence"/>
</dbReference>
<feature type="compositionally biased region" description="Basic residues" evidence="6">
    <location>
        <begin position="113"/>
        <end position="129"/>
    </location>
</feature>
<feature type="region of interest" description="Disordered" evidence="6">
    <location>
        <begin position="1"/>
        <end position="63"/>
    </location>
</feature>
<accession>M2N506</accession>
<dbReference type="GO" id="GO:0051123">
    <property type="term" value="P:RNA polymerase II preinitiation complex assembly"/>
    <property type="evidence" value="ECO:0007669"/>
    <property type="project" value="InterPro"/>
</dbReference>
<dbReference type="InterPro" id="IPR006809">
    <property type="entry name" value="TAFII28_dom"/>
</dbReference>
<dbReference type="HOGENOM" id="CLU_598551_0_0_1"/>
<evidence type="ECO:0000256" key="1">
    <source>
        <dbReference type="ARBA" id="ARBA00004123"/>
    </source>
</evidence>
<evidence type="ECO:0000256" key="2">
    <source>
        <dbReference type="ARBA" id="ARBA00009788"/>
    </source>
</evidence>
<keyword evidence="5" id="KW-0539">Nucleus</keyword>
<keyword evidence="4" id="KW-0804">Transcription</keyword>
<evidence type="ECO:0000313" key="9">
    <source>
        <dbReference type="Proteomes" id="UP000011761"/>
    </source>
</evidence>
<evidence type="ECO:0000256" key="4">
    <source>
        <dbReference type="ARBA" id="ARBA00023163"/>
    </source>
</evidence>
<dbReference type="PANTHER" id="PTHR13218:SF8">
    <property type="entry name" value="TRANSCRIPTION INITIATION FACTOR TFIID SUBUNIT 11"/>
    <property type="match status" value="1"/>
</dbReference>
<comment type="subcellular location">
    <subcellularLocation>
        <location evidence="1">Nucleus</location>
    </subcellularLocation>
</comment>
<evidence type="ECO:0000256" key="5">
    <source>
        <dbReference type="ARBA" id="ARBA00023242"/>
    </source>
</evidence>
<gene>
    <name evidence="8" type="ORF">BAUCODRAFT_36305</name>
</gene>
<dbReference type="CDD" id="cd08048">
    <property type="entry name" value="HFD_TAF11"/>
    <property type="match status" value="1"/>
</dbReference>
<dbReference type="OrthoDB" id="28335at2759"/>
<dbReference type="GO" id="GO:0046982">
    <property type="term" value="F:protein heterodimerization activity"/>
    <property type="evidence" value="ECO:0007669"/>
    <property type="project" value="InterPro"/>
</dbReference>
<dbReference type="Pfam" id="PF04719">
    <property type="entry name" value="TAFII28"/>
    <property type="match status" value="1"/>
</dbReference>
<dbReference type="OMA" id="RRIVNQT"/>
<reference evidence="8 9" key="1">
    <citation type="journal article" date="2012" name="PLoS Pathog.">
        <title>Diverse lifestyles and strategies of plant pathogenesis encoded in the genomes of eighteen Dothideomycetes fungi.</title>
        <authorList>
            <person name="Ohm R.A."/>
            <person name="Feau N."/>
            <person name="Henrissat B."/>
            <person name="Schoch C.L."/>
            <person name="Horwitz B.A."/>
            <person name="Barry K.W."/>
            <person name="Condon B.J."/>
            <person name="Copeland A.C."/>
            <person name="Dhillon B."/>
            <person name="Glaser F."/>
            <person name="Hesse C.N."/>
            <person name="Kosti I."/>
            <person name="LaButti K."/>
            <person name="Lindquist E.A."/>
            <person name="Lucas S."/>
            <person name="Salamov A.A."/>
            <person name="Bradshaw R.E."/>
            <person name="Ciuffetti L."/>
            <person name="Hamelin R.C."/>
            <person name="Kema G.H.J."/>
            <person name="Lawrence C."/>
            <person name="Scott J.A."/>
            <person name="Spatafora J.W."/>
            <person name="Turgeon B.G."/>
            <person name="de Wit P.J.G.M."/>
            <person name="Zhong S."/>
            <person name="Goodwin S.B."/>
            <person name="Grigoriev I.V."/>
        </authorList>
    </citation>
    <scope>NUCLEOTIDE SEQUENCE [LARGE SCALE GENOMIC DNA]</scope>
    <source>
        <strain evidence="8 9">UAMH 10762</strain>
    </source>
</reference>
<dbReference type="GO" id="GO:0016251">
    <property type="term" value="F:RNA polymerase II general transcription initiation factor activity"/>
    <property type="evidence" value="ECO:0007669"/>
    <property type="project" value="TreeGrafter"/>
</dbReference>
<dbReference type="STRING" id="717646.M2N506"/>
<feature type="domain" description="TAFII28-like protein" evidence="7">
    <location>
        <begin position="205"/>
        <end position="272"/>
    </location>
</feature>
<keyword evidence="3" id="KW-0805">Transcription regulation</keyword>
<dbReference type="GO" id="GO:0005669">
    <property type="term" value="C:transcription factor TFIID complex"/>
    <property type="evidence" value="ECO:0007669"/>
    <property type="project" value="InterPro"/>
</dbReference>
<dbReference type="eggNOG" id="KOG3219">
    <property type="taxonomic scope" value="Eukaryota"/>
</dbReference>
<feature type="compositionally biased region" description="Acidic residues" evidence="6">
    <location>
        <begin position="157"/>
        <end position="169"/>
    </location>
</feature>
<evidence type="ECO:0000256" key="6">
    <source>
        <dbReference type="SAM" id="MobiDB-lite"/>
    </source>
</evidence>
<protein>
    <recommendedName>
        <fullName evidence="7">TAFII28-like protein domain-containing protein</fullName>
    </recommendedName>
</protein>
<feature type="compositionally biased region" description="Polar residues" evidence="6">
    <location>
        <begin position="328"/>
        <end position="340"/>
    </location>
</feature>
<dbReference type="Gene3D" id="1.10.20.10">
    <property type="entry name" value="Histone, subunit A"/>
    <property type="match status" value="1"/>
</dbReference>
<comment type="similarity">
    <text evidence="2">Belongs to the TAF11 family.</text>
</comment>
<feature type="region of interest" description="Disordered" evidence="6">
    <location>
        <begin position="325"/>
        <end position="359"/>
    </location>
</feature>
<dbReference type="KEGG" id="bcom:BAUCODRAFT_36305"/>
<evidence type="ECO:0000259" key="7">
    <source>
        <dbReference type="Pfam" id="PF04719"/>
    </source>
</evidence>
<sequence>MASPPYGGITSPPAGSPLALPGQRQRPTLALPTGIKSRKPSVASAISSAHPLRQTSFPPPDSLEAQHALAEDNMLAQYSPSATGSMDDFSDDLDVESAISIPATDGGLASSATKRKRGAEKGKRGRPPKYRGVNGDDGRLQRRAFTGGAPSIVTAEDAGEVDEEDDFEEGTTGGPGGGRLPLYEGGQMTPAEQEAERKRKAAFYESVSEEHKHRFNTFGRAKLKTADVRKLVNQTLSQSVPQNVVLVVSAYAKMWAGMMIEDARQVQREWEAVADKRADGEPNRAWRRLQKTADEKENAGETGEVRSANAEGAQPVALVNGSEAVANEPTSPDNRSTVNGTKHENPKDHSKKDLKGSNGDSVEALLVPLGGAGGLEAEIEECDLGPLLPDHLREALRRYRKRHAGGSVGFTGLSLEGRENTAPRMGGRRLFR</sequence>
<feature type="region of interest" description="Disordered" evidence="6">
    <location>
        <begin position="97"/>
        <end position="181"/>
    </location>
</feature>
<evidence type="ECO:0000256" key="3">
    <source>
        <dbReference type="ARBA" id="ARBA00023015"/>
    </source>
</evidence>
<proteinExistence type="inferred from homology"/>
<keyword evidence="9" id="KW-1185">Reference proteome</keyword>